<dbReference type="SUPFAM" id="SSF54631">
    <property type="entry name" value="CBS-domain pair"/>
    <property type="match status" value="1"/>
</dbReference>
<dbReference type="Proteomes" id="UP000199607">
    <property type="component" value="Unassembled WGS sequence"/>
</dbReference>
<keyword evidence="7" id="KW-1185">Reference proteome</keyword>
<keyword evidence="3" id="KW-0479">Metal-binding</keyword>
<dbReference type="STRING" id="553466.SAMN04487950_1533"/>
<dbReference type="PROSITE" id="PS51371">
    <property type="entry name" value="CBS"/>
    <property type="match status" value="1"/>
</dbReference>
<sequence length="190" mass="20477">MRENVTVRDIIGMEYVGVSESDTVQAATELMLEEETDTIVVLRGRDPVGMLTCHDALATLVDGGDAAERPVSEAMSEPAPRITTLADVDEAAGIMFSEPTSHLLVFDEGEFVGLLTEREVMAATSSRSVENDYDAPLADENDGELVADGSDYETEAEEFSTQSICEVCGSLVRDLSNMNGQLICADCREV</sequence>
<feature type="binding site" evidence="3">
    <location>
        <position position="187"/>
    </location>
    <ligand>
        <name>Fe cation</name>
        <dbReference type="ChEBI" id="CHEBI:24875"/>
    </ligand>
</feature>
<feature type="binding site" evidence="3">
    <location>
        <position position="165"/>
    </location>
    <ligand>
        <name>Fe cation</name>
        <dbReference type="ChEBI" id="CHEBI:24875"/>
    </ligand>
</feature>
<dbReference type="AlphaFoldDB" id="A0A1I4CZX5"/>
<feature type="binding site" evidence="3">
    <location>
        <position position="184"/>
    </location>
    <ligand>
        <name>Fe cation</name>
        <dbReference type="ChEBI" id="CHEBI:24875"/>
    </ligand>
</feature>
<dbReference type="EMBL" id="FOTC01000001">
    <property type="protein sequence ID" value="SFK86888.1"/>
    <property type="molecule type" value="Genomic_DNA"/>
</dbReference>
<organism evidence="6 7">
    <name type="scientific">Halogranum rubrum</name>
    <dbReference type="NCBI Taxonomy" id="553466"/>
    <lineage>
        <taxon>Archaea</taxon>
        <taxon>Methanobacteriati</taxon>
        <taxon>Methanobacteriota</taxon>
        <taxon>Stenosarchaea group</taxon>
        <taxon>Halobacteria</taxon>
        <taxon>Halobacteriales</taxon>
        <taxon>Haloferacaceae</taxon>
    </lineage>
</organism>
<dbReference type="InterPro" id="IPR051257">
    <property type="entry name" value="Diverse_CBS-Domain"/>
</dbReference>
<feature type="binding site" evidence="3">
    <location>
        <position position="187"/>
    </location>
    <ligand>
        <name>Zn(2+)</name>
        <dbReference type="ChEBI" id="CHEBI:29105"/>
    </ligand>
</feature>
<protein>
    <submittedName>
        <fullName evidence="6">CBS domain-containing protein</fullName>
    </submittedName>
</protein>
<dbReference type="PROSITE" id="PS51901">
    <property type="entry name" value="ACP_MB"/>
    <property type="match status" value="1"/>
</dbReference>
<evidence type="ECO:0000256" key="1">
    <source>
        <dbReference type="ARBA" id="ARBA00023122"/>
    </source>
</evidence>
<feature type="binding site" evidence="3">
    <location>
        <position position="168"/>
    </location>
    <ligand>
        <name>Zn(2+)</name>
        <dbReference type="ChEBI" id="CHEBI:29105"/>
    </ligand>
</feature>
<dbReference type="InterPro" id="IPR046342">
    <property type="entry name" value="CBS_dom_sf"/>
</dbReference>
<dbReference type="CDD" id="cd02205">
    <property type="entry name" value="CBS_pair_SF"/>
    <property type="match status" value="1"/>
</dbReference>
<dbReference type="RefSeq" id="WP_089867790.1">
    <property type="nucleotide sequence ID" value="NZ_FOTC01000001.1"/>
</dbReference>
<feature type="domain" description="CBS" evidence="4">
    <location>
        <begin position="75"/>
        <end position="133"/>
    </location>
</feature>
<accession>A0A1I4CZX5</accession>
<evidence type="ECO:0000259" key="5">
    <source>
        <dbReference type="PROSITE" id="PS51901"/>
    </source>
</evidence>
<dbReference type="Pfam" id="PF00571">
    <property type="entry name" value="CBS"/>
    <property type="match status" value="2"/>
</dbReference>
<name>A0A1I4CZX5_9EURY</name>
<proteinExistence type="predicted"/>
<keyword evidence="3" id="KW-0408">Iron</keyword>
<dbReference type="PANTHER" id="PTHR43080:SF2">
    <property type="entry name" value="CBS DOMAIN-CONTAINING PROTEIN"/>
    <property type="match status" value="1"/>
</dbReference>
<dbReference type="InterPro" id="IPR000644">
    <property type="entry name" value="CBS_dom"/>
</dbReference>
<evidence type="ECO:0000259" key="4">
    <source>
        <dbReference type="PROSITE" id="PS51371"/>
    </source>
</evidence>
<evidence type="ECO:0000313" key="6">
    <source>
        <dbReference type="EMBL" id="SFK86888.1"/>
    </source>
</evidence>
<dbReference type="Gene3D" id="3.10.580.10">
    <property type="entry name" value="CBS-domain"/>
    <property type="match status" value="1"/>
</dbReference>
<feature type="domain" description="ACP-type MB" evidence="5">
    <location>
        <begin position="160"/>
        <end position="190"/>
    </location>
</feature>
<feature type="binding site" evidence="3">
    <location>
        <position position="184"/>
    </location>
    <ligand>
        <name>Zn(2+)</name>
        <dbReference type="ChEBI" id="CHEBI:29105"/>
    </ligand>
</feature>
<feature type="binding site" evidence="3">
    <location>
        <position position="165"/>
    </location>
    <ligand>
        <name>Zn(2+)</name>
        <dbReference type="ChEBI" id="CHEBI:29105"/>
    </ligand>
</feature>
<feature type="binding site" evidence="3">
    <location>
        <position position="168"/>
    </location>
    <ligand>
        <name>Fe cation</name>
        <dbReference type="ChEBI" id="CHEBI:24875"/>
    </ligand>
</feature>
<keyword evidence="1 2" id="KW-0129">CBS domain</keyword>
<evidence type="ECO:0000313" key="7">
    <source>
        <dbReference type="Proteomes" id="UP000199607"/>
    </source>
</evidence>
<keyword evidence="3" id="KW-0862">Zinc</keyword>
<evidence type="ECO:0000256" key="3">
    <source>
        <dbReference type="PROSITE-ProRule" id="PRU01249"/>
    </source>
</evidence>
<gene>
    <name evidence="6" type="ORF">SAMN04487950_1533</name>
</gene>
<reference evidence="7" key="1">
    <citation type="submission" date="2016-10" db="EMBL/GenBank/DDBJ databases">
        <authorList>
            <person name="Varghese N."/>
            <person name="Submissions S."/>
        </authorList>
    </citation>
    <scope>NUCLEOTIDE SEQUENCE [LARGE SCALE GENOMIC DNA]</scope>
    <source>
        <strain evidence="7">CGMCC 1.7738</strain>
    </source>
</reference>
<evidence type="ECO:0000256" key="2">
    <source>
        <dbReference type="PROSITE-ProRule" id="PRU00703"/>
    </source>
</evidence>
<dbReference type="PANTHER" id="PTHR43080">
    <property type="entry name" value="CBS DOMAIN-CONTAINING PROTEIN CBSX3, MITOCHONDRIAL"/>
    <property type="match status" value="1"/>
</dbReference>
<dbReference type="GO" id="GO:0046872">
    <property type="term" value="F:metal ion binding"/>
    <property type="evidence" value="ECO:0007669"/>
    <property type="project" value="UniProtKB-KW"/>
</dbReference>
<dbReference type="InterPro" id="IPR044065">
    <property type="entry name" value="ACP_MB"/>
</dbReference>